<proteinExistence type="inferred from homology"/>
<sequence length="362" mass="40193">MLIRNFWLCRSLGLGLAGLLVLGGLVWGWQWFIAQPLYIPGRLAERNIESFAKSDPEGPRRWITGDGVEIFHQIIGSGKPVIVLHGGPGHPFAEPWPALVSLGNRYQFAFYDQRGCGRSSHPVERPVGDNPFEQIAYLDKTLGIATQLADLERVRRELVGEGDEPVVLIGHSFGGFLAAMYAAEFPPYVEALVLVAPADVLVFPSEEGDLFERVAARLPAQTTAEFKSYMENYLDFPAHLGRSETEMRQLNITFANYYLASLGQPPLPRHQQEWTGGWLAQALYIGLGQRHDYTKALGRISAPCLVLHGSADMILPQSSARYAQLIPRAKFTVIEGAGHHVFADRPEAFANRVEVFLDDLTK</sequence>
<dbReference type="GO" id="GO:0016787">
    <property type="term" value="F:hydrolase activity"/>
    <property type="evidence" value="ECO:0007669"/>
    <property type="project" value="UniProtKB-KW"/>
</dbReference>
<dbReference type="InterPro" id="IPR000073">
    <property type="entry name" value="AB_hydrolase_1"/>
</dbReference>
<evidence type="ECO:0000259" key="3">
    <source>
        <dbReference type="Pfam" id="PF00561"/>
    </source>
</evidence>
<dbReference type="InterPro" id="IPR050266">
    <property type="entry name" value="AB_hydrolase_sf"/>
</dbReference>
<dbReference type="PANTHER" id="PTHR43798:SF33">
    <property type="entry name" value="HYDROLASE, PUTATIVE (AFU_ORTHOLOGUE AFUA_2G14860)-RELATED"/>
    <property type="match status" value="1"/>
</dbReference>
<name>A0ABZ1CEF4_9BACT</name>
<evidence type="ECO:0000313" key="4">
    <source>
        <dbReference type="EMBL" id="WRQ89677.1"/>
    </source>
</evidence>
<evidence type="ECO:0000313" key="5">
    <source>
        <dbReference type="Proteomes" id="UP000738431"/>
    </source>
</evidence>
<dbReference type="PRINTS" id="PR00793">
    <property type="entry name" value="PROAMNOPTASE"/>
</dbReference>
<protein>
    <submittedName>
        <fullName evidence="4">Alpha/beta hydrolase</fullName>
    </submittedName>
</protein>
<reference evidence="4 5" key="1">
    <citation type="submission" date="2023-12" db="EMBL/GenBank/DDBJ databases">
        <title>Description of an unclassified Opitutus bacterium of Verrucomicrobiota.</title>
        <authorList>
            <person name="Zhang D.-F."/>
        </authorList>
    </citation>
    <scope>NUCLEOTIDE SEQUENCE [LARGE SCALE GENOMIC DNA]</scope>
    <source>
        <strain evidence="4 5">WL0086</strain>
    </source>
</reference>
<gene>
    <name evidence="4" type="ORF">K1X11_009675</name>
</gene>
<evidence type="ECO:0000256" key="1">
    <source>
        <dbReference type="ARBA" id="ARBA00010088"/>
    </source>
</evidence>
<organism evidence="4 5">
    <name type="scientific">Actomonas aquatica</name>
    <dbReference type="NCBI Taxonomy" id="2866162"/>
    <lineage>
        <taxon>Bacteria</taxon>
        <taxon>Pseudomonadati</taxon>
        <taxon>Verrucomicrobiota</taxon>
        <taxon>Opitutia</taxon>
        <taxon>Opitutales</taxon>
        <taxon>Opitutaceae</taxon>
        <taxon>Actomonas</taxon>
    </lineage>
</organism>
<dbReference type="RefSeq" id="WP_221029640.1">
    <property type="nucleotide sequence ID" value="NZ_CP139781.1"/>
</dbReference>
<comment type="similarity">
    <text evidence="1">Belongs to the peptidase S33 family.</text>
</comment>
<dbReference type="Proteomes" id="UP000738431">
    <property type="component" value="Chromosome"/>
</dbReference>
<dbReference type="InterPro" id="IPR029058">
    <property type="entry name" value="AB_hydrolase_fold"/>
</dbReference>
<evidence type="ECO:0000256" key="2">
    <source>
        <dbReference type="ARBA" id="ARBA00022801"/>
    </source>
</evidence>
<dbReference type="SUPFAM" id="SSF53474">
    <property type="entry name" value="alpha/beta-Hydrolases"/>
    <property type="match status" value="1"/>
</dbReference>
<dbReference type="Gene3D" id="3.40.50.1820">
    <property type="entry name" value="alpha/beta hydrolase"/>
    <property type="match status" value="1"/>
</dbReference>
<dbReference type="PANTHER" id="PTHR43798">
    <property type="entry name" value="MONOACYLGLYCEROL LIPASE"/>
    <property type="match status" value="1"/>
</dbReference>
<feature type="domain" description="AB hydrolase-1" evidence="3">
    <location>
        <begin position="79"/>
        <end position="346"/>
    </location>
</feature>
<keyword evidence="2 4" id="KW-0378">Hydrolase</keyword>
<dbReference type="Pfam" id="PF00561">
    <property type="entry name" value="Abhydrolase_1"/>
    <property type="match status" value="1"/>
</dbReference>
<keyword evidence="5" id="KW-1185">Reference proteome</keyword>
<dbReference type="InterPro" id="IPR002410">
    <property type="entry name" value="Peptidase_S33"/>
</dbReference>
<dbReference type="EMBL" id="CP139781">
    <property type="protein sequence ID" value="WRQ89677.1"/>
    <property type="molecule type" value="Genomic_DNA"/>
</dbReference>
<accession>A0ABZ1CEF4</accession>